<evidence type="ECO:0000313" key="2">
    <source>
        <dbReference type="EMBL" id="MCI20531.1"/>
    </source>
</evidence>
<comment type="caution">
    <text evidence="2">The sequence shown here is derived from an EMBL/GenBank/DDBJ whole genome shotgun (WGS) entry which is preliminary data.</text>
</comment>
<proteinExistence type="predicted"/>
<reference evidence="2 3" key="1">
    <citation type="journal article" date="2018" name="Front. Plant Sci.">
        <title>Red Clover (Trifolium pratense) and Zigzag Clover (T. medium) - A Picture of Genomic Similarities and Differences.</title>
        <authorList>
            <person name="Dluhosova J."/>
            <person name="Istvanek J."/>
            <person name="Nedelnik J."/>
            <person name="Repkova J."/>
        </authorList>
    </citation>
    <scope>NUCLEOTIDE SEQUENCE [LARGE SCALE GENOMIC DNA]</scope>
    <source>
        <strain evidence="3">cv. 10/8</strain>
        <tissue evidence="2">Leaf</tissue>
    </source>
</reference>
<protein>
    <submittedName>
        <fullName evidence="2">Uncharacterized protein</fullName>
    </submittedName>
</protein>
<sequence length="72" mass="7526">MARPTNASGSVSDDMSGGLAGSPKRCPRTPPSTKGASSQPFDNPSDSSACELPPSKEEEHLQQGERPTTIQK</sequence>
<dbReference type="EMBL" id="LXQA010120342">
    <property type="protein sequence ID" value="MCI20531.1"/>
    <property type="molecule type" value="Genomic_DNA"/>
</dbReference>
<feature type="compositionally biased region" description="Basic and acidic residues" evidence="1">
    <location>
        <begin position="54"/>
        <end position="63"/>
    </location>
</feature>
<dbReference type="AlphaFoldDB" id="A0A392Q889"/>
<feature type="compositionally biased region" description="Polar residues" evidence="1">
    <location>
        <begin position="1"/>
        <end position="13"/>
    </location>
</feature>
<name>A0A392Q889_9FABA</name>
<accession>A0A392Q889</accession>
<evidence type="ECO:0000256" key="1">
    <source>
        <dbReference type="SAM" id="MobiDB-lite"/>
    </source>
</evidence>
<feature type="compositionally biased region" description="Polar residues" evidence="1">
    <location>
        <begin position="31"/>
        <end position="48"/>
    </location>
</feature>
<feature type="region of interest" description="Disordered" evidence="1">
    <location>
        <begin position="1"/>
        <end position="72"/>
    </location>
</feature>
<dbReference type="Proteomes" id="UP000265520">
    <property type="component" value="Unassembled WGS sequence"/>
</dbReference>
<evidence type="ECO:0000313" key="3">
    <source>
        <dbReference type="Proteomes" id="UP000265520"/>
    </source>
</evidence>
<keyword evidence="3" id="KW-1185">Reference proteome</keyword>
<organism evidence="2 3">
    <name type="scientific">Trifolium medium</name>
    <dbReference type="NCBI Taxonomy" id="97028"/>
    <lineage>
        <taxon>Eukaryota</taxon>
        <taxon>Viridiplantae</taxon>
        <taxon>Streptophyta</taxon>
        <taxon>Embryophyta</taxon>
        <taxon>Tracheophyta</taxon>
        <taxon>Spermatophyta</taxon>
        <taxon>Magnoliopsida</taxon>
        <taxon>eudicotyledons</taxon>
        <taxon>Gunneridae</taxon>
        <taxon>Pentapetalae</taxon>
        <taxon>rosids</taxon>
        <taxon>fabids</taxon>
        <taxon>Fabales</taxon>
        <taxon>Fabaceae</taxon>
        <taxon>Papilionoideae</taxon>
        <taxon>50 kb inversion clade</taxon>
        <taxon>NPAAA clade</taxon>
        <taxon>Hologalegina</taxon>
        <taxon>IRL clade</taxon>
        <taxon>Trifolieae</taxon>
        <taxon>Trifolium</taxon>
    </lineage>
</organism>